<organism evidence="3 4">
    <name type="scientific">Gracilibacillus caseinilyticus</name>
    <dbReference type="NCBI Taxonomy" id="2932256"/>
    <lineage>
        <taxon>Bacteria</taxon>
        <taxon>Bacillati</taxon>
        <taxon>Bacillota</taxon>
        <taxon>Bacilli</taxon>
        <taxon>Bacillales</taxon>
        <taxon>Bacillaceae</taxon>
        <taxon>Gracilibacillus</taxon>
    </lineage>
</organism>
<dbReference type="InterPro" id="IPR026935">
    <property type="entry name" value="BtrH_N"/>
</dbReference>
<sequence>MGQKIIKNFKPIKGSHCSSTCITEAVRLFGKDVNETLIFGISSGLDFIYAKYPTFGFSRIVSGRTPMLETSFTKTIGHHLYWREGCVVEWGAIKEYIENDTPIFFLTDIFYLPFYNAERSNFAGHTISVVGYNDNKKILYVSDYISDHLFELQYNELIQAIENKKPPFQKSFQWMPFTIDKSFILNLDIKQLVINGINANAKSMLSPSNKRGVNAINCLAQEVIYFKDLPNWRNLCLQIYQSMEKIGTGGLGFRKMYHDFLLQARSILGKELKVSINSIESLEKHYKVMSRYFFLAARRGETKYLYELKDILLFICELERQMWKELFEATSLDVDRQLLN</sequence>
<dbReference type="Proteomes" id="UP000831782">
    <property type="component" value="Chromosome"/>
</dbReference>
<evidence type="ECO:0000259" key="1">
    <source>
        <dbReference type="Pfam" id="PF14399"/>
    </source>
</evidence>
<dbReference type="EMBL" id="CP095072">
    <property type="protein sequence ID" value="UOQ49503.1"/>
    <property type="molecule type" value="Genomic_DNA"/>
</dbReference>
<evidence type="ECO:0000313" key="3">
    <source>
        <dbReference type="EMBL" id="UOQ49503.1"/>
    </source>
</evidence>
<dbReference type="Pfam" id="PF16169">
    <property type="entry name" value="DUF4872"/>
    <property type="match status" value="1"/>
</dbReference>
<name>A0ABY4F068_9BACI</name>
<protein>
    <submittedName>
        <fullName evidence="3">BtrH N-terminal domain-containing protein</fullName>
    </submittedName>
</protein>
<reference evidence="3 4" key="1">
    <citation type="submission" date="2022-04" db="EMBL/GenBank/DDBJ databases">
        <title>Gracilibacillus sp. isolated from saltern.</title>
        <authorList>
            <person name="Won M."/>
            <person name="Lee C.-M."/>
            <person name="Woen H.-Y."/>
            <person name="Kwon S.-W."/>
        </authorList>
    </citation>
    <scope>NUCLEOTIDE SEQUENCE [LARGE SCALE GENOMIC DNA]</scope>
    <source>
        <strain evidence="3 4">SSWR10-1</strain>
    </source>
</reference>
<proteinExistence type="predicted"/>
<feature type="domain" description="Butirosin biosynthesis protein H N-terminal" evidence="1">
    <location>
        <begin position="16"/>
        <end position="143"/>
    </location>
</feature>
<accession>A0ABY4F068</accession>
<dbReference type="Pfam" id="PF14399">
    <property type="entry name" value="BtrH_N"/>
    <property type="match status" value="1"/>
</dbReference>
<dbReference type="RefSeq" id="WP_244721740.1">
    <property type="nucleotide sequence ID" value="NZ_CP095072.1"/>
</dbReference>
<keyword evidence="4" id="KW-1185">Reference proteome</keyword>
<evidence type="ECO:0000259" key="2">
    <source>
        <dbReference type="Pfam" id="PF16169"/>
    </source>
</evidence>
<feature type="domain" description="DUF4872" evidence="2">
    <location>
        <begin position="156"/>
        <end position="326"/>
    </location>
</feature>
<evidence type="ECO:0000313" key="4">
    <source>
        <dbReference type="Proteomes" id="UP000831782"/>
    </source>
</evidence>
<dbReference type="InterPro" id="IPR032369">
    <property type="entry name" value="DUF4872"/>
</dbReference>
<gene>
    <name evidence="3" type="ORF">MUN88_05285</name>
</gene>